<organism evidence="1 2">
    <name type="scientific">Batillaria attramentaria</name>
    <dbReference type="NCBI Taxonomy" id="370345"/>
    <lineage>
        <taxon>Eukaryota</taxon>
        <taxon>Metazoa</taxon>
        <taxon>Spiralia</taxon>
        <taxon>Lophotrochozoa</taxon>
        <taxon>Mollusca</taxon>
        <taxon>Gastropoda</taxon>
        <taxon>Caenogastropoda</taxon>
        <taxon>Sorbeoconcha</taxon>
        <taxon>Cerithioidea</taxon>
        <taxon>Batillariidae</taxon>
        <taxon>Batillaria</taxon>
    </lineage>
</organism>
<dbReference type="EMBL" id="JACVVK020000464">
    <property type="protein sequence ID" value="KAK7473578.1"/>
    <property type="molecule type" value="Genomic_DNA"/>
</dbReference>
<dbReference type="AlphaFoldDB" id="A0ABD0JFG3"/>
<keyword evidence="2" id="KW-1185">Reference proteome</keyword>
<name>A0ABD0JFG3_9CAEN</name>
<evidence type="ECO:0000313" key="1">
    <source>
        <dbReference type="EMBL" id="KAK7473578.1"/>
    </source>
</evidence>
<comment type="caution">
    <text evidence="1">The sequence shown here is derived from an EMBL/GenBank/DDBJ whole genome shotgun (WGS) entry which is preliminary data.</text>
</comment>
<gene>
    <name evidence="1" type="ORF">BaRGS_00035181</name>
</gene>
<protein>
    <submittedName>
        <fullName evidence="1">Uncharacterized protein</fullName>
    </submittedName>
</protein>
<dbReference type="Proteomes" id="UP001519460">
    <property type="component" value="Unassembled WGS sequence"/>
</dbReference>
<accession>A0ABD0JFG3</accession>
<proteinExistence type="predicted"/>
<sequence>METDLKLRLPSAWPLGLNSPACAGVGAAIAAGNVFRQQMKASLLCCTIYSPLPIIHTGSWYPEADQLTPSQSFTGGWVTFGEPEIAEAEPEIEANSGLAPHPRVDTGVLLGVCWGDPIVMTDSGWKVAWVGL</sequence>
<evidence type="ECO:0000313" key="2">
    <source>
        <dbReference type="Proteomes" id="UP001519460"/>
    </source>
</evidence>
<reference evidence="1 2" key="1">
    <citation type="journal article" date="2023" name="Sci. Data">
        <title>Genome assembly of the Korean intertidal mud-creeper Batillaria attramentaria.</title>
        <authorList>
            <person name="Patra A.K."/>
            <person name="Ho P.T."/>
            <person name="Jun S."/>
            <person name="Lee S.J."/>
            <person name="Kim Y."/>
            <person name="Won Y.J."/>
        </authorList>
    </citation>
    <scope>NUCLEOTIDE SEQUENCE [LARGE SCALE GENOMIC DNA]</scope>
    <source>
        <strain evidence="1">Wonlab-2016</strain>
    </source>
</reference>